<dbReference type="Proteomes" id="UP000062260">
    <property type="component" value="Chromosome"/>
</dbReference>
<comment type="similarity">
    <text evidence="9">Belongs to the SecE/SEC61-gamma family.</text>
</comment>
<evidence type="ECO:0000256" key="5">
    <source>
        <dbReference type="ARBA" id="ARBA00022927"/>
    </source>
</evidence>
<feature type="transmembrane region" description="Helical" evidence="9">
    <location>
        <begin position="22"/>
        <end position="43"/>
    </location>
</feature>
<sequence>MGFIKGVFHEMKMVTWPTGRELMRYTGIVVATIIVVAVFLGLVDWAATQAFNWFLQV</sequence>
<dbReference type="AlphaFoldDB" id="A0A109RGH6"/>
<dbReference type="PANTHER" id="PTHR33910:SF1">
    <property type="entry name" value="PROTEIN TRANSLOCASE SUBUNIT SECE"/>
    <property type="match status" value="1"/>
</dbReference>
<dbReference type="GO" id="GO:0009306">
    <property type="term" value="P:protein secretion"/>
    <property type="evidence" value="ECO:0007669"/>
    <property type="project" value="UniProtKB-UniRule"/>
</dbReference>
<comment type="function">
    <text evidence="9">Essential subunit of the Sec protein translocation channel SecYEG. Clamps together the 2 halves of SecY. May contact the channel plug during translocation.</text>
</comment>
<evidence type="ECO:0000256" key="8">
    <source>
        <dbReference type="ARBA" id="ARBA00023136"/>
    </source>
</evidence>
<keyword evidence="6 9" id="KW-1133">Transmembrane helix</keyword>
<evidence type="ECO:0000256" key="4">
    <source>
        <dbReference type="ARBA" id="ARBA00022692"/>
    </source>
</evidence>
<keyword evidence="8 9" id="KW-0472">Membrane</keyword>
<comment type="subcellular location">
    <subcellularLocation>
        <location evidence="9">Cell membrane</location>
        <topology evidence="9">Single-pass membrane protein</topology>
    </subcellularLocation>
    <subcellularLocation>
        <location evidence="1">Membrane</location>
    </subcellularLocation>
</comment>
<evidence type="ECO:0000256" key="3">
    <source>
        <dbReference type="ARBA" id="ARBA00022475"/>
    </source>
</evidence>
<dbReference type="KEGG" id="auh:AWM75_04280"/>
<dbReference type="RefSeq" id="WP_067978672.1">
    <property type="nucleotide sequence ID" value="NZ_FNHJ01000018.1"/>
</dbReference>
<evidence type="ECO:0000256" key="9">
    <source>
        <dbReference type="HAMAP-Rule" id="MF_00422"/>
    </source>
</evidence>
<keyword evidence="11" id="KW-1185">Reference proteome</keyword>
<protein>
    <recommendedName>
        <fullName evidence="9">Protein translocase subunit SecE</fullName>
    </recommendedName>
</protein>
<reference evidence="11" key="2">
    <citation type="submission" date="2016-01" db="EMBL/GenBank/DDBJ databases">
        <title>Six Aerococcus type strain genome sequencing and assembly using PacBio and Illumina Hiseq.</title>
        <authorList>
            <person name="Carkaci D."/>
            <person name="Dargis R."/>
            <person name="Nielsen X.C."/>
            <person name="Skovgaard O."/>
            <person name="Fuursted K."/>
            <person name="Christensen J.J."/>
        </authorList>
    </citation>
    <scope>NUCLEOTIDE SEQUENCE [LARGE SCALE GENOMIC DNA]</scope>
    <source>
        <strain evidence="11">CCUG42038B</strain>
    </source>
</reference>
<dbReference type="InterPro" id="IPR038379">
    <property type="entry name" value="SecE_sf"/>
</dbReference>
<keyword evidence="7 9" id="KW-0811">Translocation</keyword>
<dbReference type="Gene3D" id="1.20.5.1030">
    <property type="entry name" value="Preprotein translocase secy subunit"/>
    <property type="match status" value="1"/>
</dbReference>
<dbReference type="GO" id="GO:0008320">
    <property type="term" value="F:protein transmembrane transporter activity"/>
    <property type="evidence" value="ECO:0007669"/>
    <property type="project" value="UniProtKB-UniRule"/>
</dbReference>
<dbReference type="STRING" id="128944.AWM75_04280"/>
<gene>
    <name evidence="9" type="primary">secE</name>
    <name evidence="10" type="ORF">AWM75_04280</name>
</gene>
<dbReference type="InterPro" id="IPR005807">
    <property type="entry name" value="SecE_bac"/>
</dbReference>
<evidence type="ECO:0000256" key="6">
    <source>
        <dbReference type="ARBA" id="ARBA00022989"/>
    </source>
</evidence>
<accession>A0A109RGH6</accession>
<dbReference type="GO" id="GO:0006605">
    <property type="term" value="P:protein targeting"/>
    <property type="evidence" value="ECO:0007669"/>
    <property type="project" value="UniProtKB-UniRule"/>
</dbReference>
<dbReference type="GO" id="GO:0043952">
    <property type="term" value="P:protein transport by the Sec complex"/>
    <property type="evidence" value="ECO:0007669"/>
    <property type="project" value="UniProtKB-UniRule"/>
</dbReference>
<keyword evidence="2 9" id="KW-0813">Transport</keyword>
<dbReference type="InterPro" id="IPR001901">
    <property type="entry name" value="Translocase_SecE/Sec61-g"/>
</dbReference>
<dbReference type="HAMAP" id="MF_00422">
    <property type="entry name" value="SecE"/>
    <property type="match status" value="1"/>
</dbReference>
<keyword evidence="5 9" id="KW-0653">Protein transport</keyword>
<evidence type="ECO:0000313" key="11">
    <source>
        <dbReference type="Proteomes" id="UP000062260"/>
    </source>
</evidence>
<comment type="subunit">
    <text evidence="9">Component of the Sec protein translocase complex. Heterotrimer consisting of SecY, SecE and SecG subunits. The heterotrimers can form oligomers, although 1 heterotrimer is thought to be able to translocate proteins. Interacts with the ribosome. Interacts with SecDF, and other proteins may be involved. Interacts with SecA.</text>
</comment>
<dbReference type="NCBIfam" id="TIGR00964">
    <property type="entry name" value="secE_bact"/>
    <property type="match status" value="1"/>
</dbReference>
<dbReference type="GO" id="GO:0005886">
    <property type="term" value="C:plasma membrane"/>
    <property type="evidence" value="ECO:0007669"/>
    <property type="project" value="UniProtKB-SubCell"/>
</dbReference>
<keyword evidence="4 9" id="KW-0812">Transmembrane</keyword>
<proteinExistence type="inferred from homology"/>
<evidence type="ECO:0000256" key="7">
    <source>
        <dbReference type="ARBA" id="ARBA00023010"/>
    </source>
</evidence>
<dbReference type="PANTHER" id="PTHR33910">
    <property type="entry name" value="PROTEIN TRANSLOCASE SUBUNIT SECE"/>
    <property type="match status" value="1"/>
</dbReference>
<evidence type="ECO:0000256" key="2">
    <source>
        <dbReference type="ARBA" id="ARBA00022448"/>
    </source>
</evidence>
<dbReference type="EMBL" id="CP014163">
    <property type="protein sequence ID" value="AMB99265.1"/>
    <property type="molecule type" value="Genomic_DNA"/>
</dbReference>
<keyword evidence="3 9" id="KW-1003">Cell membrane</keyword>
<dbReference type="Pfam" id="PF00584">
    <property type="entry name" value="SecE"/>
    <property type="match status" value="1"/>
</dbReference>
<evidence type="ECO:0000313" key="10">
    <source>
        <dbReference type="EMBL" id="AMB99265.1"/>
    </source>
</evidence>
<dbReference type="GO" id="GO:0065002">
    <property type="term" value="P:intracellular protein transmembrane transport"/>
    <property type="evidence" value="ECO:0007669"/>
    <property type="project" value="UniProtKB-UniRule"/>
</dbReference>
<organism evidence="10 11">
    <name type="scientific">Aerococcus urinaehominis</name>
    <dbReference type="NCBI Taxonomy" id="128944"/>
    <lineage>
        <taxon>Bacteria</taxon>
        <taxon>Bacillati</taxon>
        <taxon>Bacillota</taxon>
        <taxon>Bacilli</taxon>
        <taxon>Lactobacillales</taxon>
        <taxon>Aerococcaceae</taxon>
        <taxon>Aerococcus</taxon>
    </lineage>
</organism>
<evidence type="ECO:0000256" key="1">
    <source>
        <dbReference type="ARBA" id="ARBA00004370"/>
    </source>
</evidence>
<reference evidence="10 11" key="1">
    <citation type="journal article" date="2016" name="Genome Announc.">
        <title>Complete Genome Sequences of Aerococcus christensenii CCUG 28831T, Aerococcus sanguinicola CCUG 43001T, Aerococcus urinae CCUG 36881T, Aerococcus urinaeequi CCUG 28094T, Aerococcus urinaehominis CCUG 42038 BT, and Aerococcus viridans CCUG 4311T.</title>
        <authorList>
            <person name="Carkaci D."/>
            <person name="Dargis R."/>
            <person name="Nielsen X.C."/>
            <person name="Skovgaard O."/>
            <person name="Fuursted K."/>
            <person name="Christensen J.J."/>
        </authorList>
    </citation>
    <scope>NUCLEOTIDE SEQUENCE [LARGE SCALE GENOMIC DNA]</scope>
    <source>
        <strain evidence="10 11">CCUG42038B</strain>
    </source>
</reference>
<name>A0A109RGH6_9LACT</name>